<evidence type="ECO:0000256" key="2">
    <source>
        <dbReference type="SAM" id="MobiDB-lite"/>
    </source>
</evidence>
<evidence type="ECO:0000256" key="1">
    <source>
        <dbReference type="ARBA" id="ARBA00009163"/>
    </source>
</evidence>
<keyword evidence="4" id="KW-1185">Reference proteome</keyword>
<accession>A0A8J1U5Y3</accession>
<gene>
    <name evidence="3" type="ORF">OFUS_LOCUS19059</name>
</gene>
<name>A0A8J1U5Y3_OWEFU</name>
<evidence type="ECO:0000313" key="4">
    <source>
        <dbReference type="Proteomes" id="UP000749559"/>
    </source>
</evidence>
<dbReference type="Proteomes" id="UP000749559">
    <property type="component" value="Unassembled WGS sequence"/>
</dbReference>
<protein>
    <submittedName>
        <fullName evidence="3">Uncharacterized protein</fullName>
    </submittedName>
</protein>
<comment type="caution">
    <text evidence="3">The sequence shown here is derived from an EMBL/GenBank/DDBJ whole genome shotgun (WGS) entry which is preliminary data.</text>
</comment>
<dbReference type="PROSITE" id="PS51791">
    <property type="entry name" value="HSAC2"/>
    <property type="match status" value="1"/>
</dbReference>
<reference evidence="3" key="1">
    <citation type="submission" date="2022-03" db="EMBL/GenBank/DDBJ databases">
        <authorList>
            <person name="Martin C."/>
        </authorList>
    </citation>
    <scope>NUCLEOTIDE SEQUENCE</scope>
</reference>
<dbReference type="InterPro" id="IPR022158">
    <property type="entry name" value="Inositol_phosphatase"/>
</dbReference>
<dbReference type="OrthoDB" id="10012704at2759"/>
<dbReference type="AlphaFoldDB" id="A0A8J1U5Y3"/>
<comment type="similarity">
    <text evidence="1">Belongs to the TPRG1 family.</text>
</comment>
<dbReference type="PANTHER" id="PTHR31108">
    <property type="entry name" value="TUMOR PROTEIN P63-REGULATED GENE 1-LIKE PROTEIN"/>
    <property type="match status" value="1"/>
</dbReference>
<dbReference type="EMBL" id="CAIIXF020000009">
    <property type="protein sequence ID" value="CAH1794351.1"/>
    <property type="molecule type" value="Genomic_DNA"/>
</dbReference>
<feature type="region of interest" description="Disordered" evidence="2">
    <location>
        <begin position="1"/>
        <end position="29"/>
    </location>
</feature>
<dbReference type="PANTHER" id="PTHR31108:SF1">
    <property type="entry name" value="HSAC2 DOMAIN-CONTAINING PROTEIN"/>
    <property type="match status" value="1"/>
</dbReference>
<sequence length="271" mass="30648">MEEDKMHTDSSFKSATLQLNTSQGDNTEPEVLINTGARIKRPLSLNATNVGDLNMSDAEAKTYFSKRVGSFENAVEDCKSLLNSGVDGDIVGAWLLTEIDHWDNEREKIVILTQNSLISVRYDFIGLKIYDSKKVLLHMITKLQEGHFMYPEKSVMEPRKSVGIRASWGRTETLSFSQKWNPWSSAIPYITFTHHPLHHNVEDVDIITYNVDNFYKAFTQQVQNCHLEKKTGVSPTVTKGSLLIESYASLTSMIHNQSHLGFSRERGGVSF</sequence>
<evidence type="ECO:0000313" key="3">
    <source>
        <dbReference type="EMBL" id="CAH1794351.1"/>
    </source>
</evidence>
<dbReference type="GO" id="GO:0005737">
    <property type="term" value="C:cytoplasm"/>
    <property type="evidence" value="ECO:0007669"/>
    <property type="project" value="TreeGrafter"/>
</dbReference>
<dbReference type="InterPro" id="IPR034753">
    <property type="entry name" value="hSac2"/>
</dbReference>
<feature type="compositionally biased region" description="Polar residues" evidence="2">
    <location>
        <begin position="11"/>
        <end position="26"/>
    </location>
</feature>
<dbReference type="InterPro" id="IPR040242">
    <property type="entry name" value="TPRG1-like"/>
</dbReference>
<dbReference type="Pfam" id="PF12456">
    <property type="entry name" value="hSac2"/>
    <property type="match status" value="1"/>
</dbReference>
<proteinExistence type="inferred from homology"/>
<organism evidence="3 4">
    <name type="scientific">Owenia fusiformis</name>
    <name type="common">Polychaete worm</name>
    <dbReference type="NCBI Taxonomy" id="6347"/>
    <lineage>
        <taxon>Eukaryota</taxon>
        <taxon>Metazoa</taxon>
        <taxon>Spiralia</taxon>
        <taxon>Lophotrochozoa</taxon>
        <taxon>Annelida</taxon>
        <taxon>Polychaeta</taxon>
        <taxon>Sedentaria</taxon>
        <taxon>Canalipalpata</taxon>
        <taxon>Sabellida</taxon>
        <taxon>Oweniida</taxon>
        <taxon>Oweniidae</taxon>
        <taxon>Owenia</taxon>
    </lineage>
</organism>
<feature type="compositionally biased region" description="Basic and acidic residues" evidence="2">
    <location>
        <begin position="1"/>
        <end position="10"/>
    </location>
</feature>